<proteinExistence type="predicted"/>
<accession>A0A1I0EXN1</accession>
<evidence type="ECO:0000313" key="1">
    <source>
        <dbReference type="EMBL" id="SET50397.1"/>
    </source>
</evidence>
<dbReference type="Proteomes" id="UP000199800">
    <property type="component" value="Unassembled WGS sequence"/>
</dbReference>
<sequence>MCIFSNQVLQIENTDFTKWPTINGDAVVLETARSEYLDTCLEKLNYFMNRYVSHMNYPVWEKYADVIEDILAHRN</sequence>
<organism evidence="1 2">
    <name type="scientific">[Clostridium] polysaccharolyticum</name>
    <dbReference type="NCBI Taxonomy" id="29364"/>
    <lineage>
        <taxon>Bacteria</taxon>
        <taxon>Bacillati</taxon>
        <taxon>Bacillota</taxon>
        <taxon>Clostridia</taxon>
        <taxon>Lachnospirales</taxon>
        <taxon>Lachnospiraceae</taxon>
    </lineage>
</organism>
<name>A0A1I0EXN1_9FIRM</name>
<keyword evidence="2" id="KW-1185">Reference proteome</keyword>
<reference evidence="1 2" key="1">
    <citation type="submission" date="2016-10" db="EMBL/GenBank/DDBJ databases">
        <authorList>
            <person name="de Groot N.N."/>
        </authorList>
    </citation>
    <scope>NUCLEOTIDE SEQUENCE [LARGE SCALE GENOMIC DNA]</scope>
    <source>
        <strain evidence="1 2">DSM 1801</strain>
    </source>
</reference>
<dbReference type="AlphaFoldDB" id="A0A1I0EXN1"/>
<gene>
    <name evidence="1" type="ORF">SAMN04487772_12625</name>
</gene>
<dbReference type="RefSeq" id="WP_092478668.1">
    <property type="nucleotide sequence ID" value="NZ_FOHN01000026.1"/>
</dbReference>
<evidence type="ECO:0000313" key="2">
    <source>
        <dbReference type="Proteomes" id="UP000199800"/>
    </source>
</evidence>
<protein>
    <submittedName>
        <fullName evidence="1">Uncharacterized protein</fullName>
    </submittedName>
</protein>
<dbReference type="EMBL" id="FOHN01000026">
    <property type="protein sequence ID" value="SET50397.1"/>
    <property type="molecule type" value="Genomic_DNA"/>
</dbReference>